<evidence type="ECO:0000313" key="2">
    <source>
        <dbReference type="EMBL" id="RNF09067.1"/>
    </source>
</evidence>
<name>A0A422NUD0_9TRYP</name>
<accession>A0A422NUD0</accession>
<evidence type="ECO:0000256" key="1">
    <source>
        <dbReference type="SAM" id="MobiDB-lite"/>
    </source>
</evidence>
<dbReference type="OrthoDB" id="249754at2759"/>
<dbReference type="EMBL" id="MKKU01000519">
    <property type="protein sequence ID" value="RNF09067.1"/>
    <property type="molecule type" value="Genomic_DNA"/>
</dbReference>
<gene>
    <name evidence="2" type="ORF">Tco025E_07150</name>
</gene>
<comment type="caution">
    <text evidence="2">The sequence shown here is derived from an EMBL/GenBank/DDBJ whole genome shotgun (WGS) entry which is preliminary data.</text>
</comment>
<sequence length="177" mass="19189">MRWVPLELDRVAEVGPQVDAAINTYAALQRQLARRGTSSPAQLARALAVLRESFAARLEEMAAFYQANDLDPRSGAVEAARLKLKRFLRAPASCGATGAPEAETFMLLPPSPDKAARRATGADPAKASIEATGSEAAEEAEDTVTLRVVLTADEYQELLARREAFCQLKLDSMLCKR</sequence>
<feature type="region of interest" description="Disordered" evidence="1">
    <location>
        <begin position="110"/>
        <end position="136"/>
    </location>
</feature>
<evidence type="ECO:0000313" key="3">
    <source>
        <dbReference type="Proteomes" id="UP000284403"/>
    </source>
</evidence>
<organism evidence="2 3">
    <name type="scientific">Trypanosoma conorhini</name>
    <dbReference type="NCBI Taxonomy" id="83891"/>
    <lineage>
        <taxon>Eukaryota</taxon>
        <taxon>Discoba</taxon>
        <taxon>Euglenozoa</taxon>
        <taxon>Kinetoplastea</taxon>
        <taxon>Metakinetoplastina</taxon>
        <taxon>Trypanosomatida</taxon>
        <taxon>Trypanosomatidae</taxon>
        <taxon>Trypanosoma</taxon>
    </lineage>
</organism>
<dbReference type="GeneID" id="40320761"/>
<keyword evidence="3" id="KW-1185">Reference proteome</keyword>
<dbReference type="RefSeq" id="XP_029225971.1">
    <property type="nucleotide sequence ID" value="XM_029374017.1"/>
</dbReference>
<proteinExistence type="predicted"/>
<dbReference type="AlphaFoldDB" id="A0A422NUD0"/>
<dbReference type="Proteomes" id="UP000284403">
    <property type="component" value="Unassembled WGS sequence"/>
</dbReference>
<protein>
    <submittedName>
        <fullName evidence="2">Uncharacterized protein</fullName>
    </submittedName>
</protein>
<reference evidence="2 3" key="1">
    <citation type="journal article" date="2018" name="BMC Genomics">
        <title>Genomic comparison of Trypanosoma conorhini and Trypanosoma rangeli to Trypanosoma cruzi strains of high and low virulence.</title>
        <authorList>
            <person name="Bradwell K.R."/>
            <person name="Koparde V.N."/>
            <person name="Matveyev A.V."/>
            <person name="Serrano M.G."/>
            <person name="Alves J.M."/>
            <person name="Parikh H."/>
            <person name="Huang B."/>
            <person name="Lee V."/>
            <person name="Espinosa-Alvarez O."/>
            <person name="Ortiz P.A."/>
            <person name="Costa-Martins A.G."/>
            <person name="Teixeira M.M."/>
            <person name="Buck G.A."/>
        </authorList>
    </citation>
    <scope>NUCLEOTIDE SEQUENCE [LARGE SCALE GENOMIC DNA]</scope>
    <source>
        <strain evidence="2 3">025E</strain>
    </source>
</reference>